<feature type="compositionally biased region" description="Polar residues" evidence="1">
    <location>
        <begin position="486"/>
        <end position="495"/>
    </location>
</feature>
<evidence type="ECO:0000313" key="3">
    <source>
        <dbReference type="Proteomes" id="UP000298416"/>
    </source>
</evidence>
<comment type="caution">
    <text evidence="2">The sequence shown here is derived from an EMBL/GenBank/DDBJ whole genome shotgun (WGS) entry which is preliminary data.</text>
</comment>
<organism evidence="2">
    <name type="scientific">Salvia splendens</name>
    <name type="common">Scarlet sage</name>
    <dbReference type="NCBI Taxonomy" id="180675"/>
    <lineage>
        <taxon>Eukaryota</taxon>
        <taxon>Viridiplantae</taxon>
        <taxon>Streptophyta</taxon>
        <taxon>Embryophyta</taxon>
        <taxon>Tracheophyta</taxon>
        <taxon>Spermatophyta</taxon>
        <taxon>Magnoliopsida</taxon>
        <taxon>eudicotyledons</taxon>
        <taxon>Gunneridae</taxon>
        <taxon>Pentapetalae</taxon>
        <taxon>asterids</taxon>
        <taxon>lamiids</taxon>
        <taxon>Lamiales</taxon>
        <taxon>Lamiaceae</taxon>
        <taxon>Nepetoideae</taxon>
        <taxon>Mentheae</taxon>
        <taxon>Salviinae</taxon>
        <taxon>Salvia</taxon>
        <taxon>Salvia subgen. Calosphace</taxon>
        <taxon>core Calosphace</taxon>
    </lineage>
</organism>
<feature type="compositionally biased region" description="Basic and acidic residues" evidence="1">
    <location>
        <begin position="636"/>
        <end position="647"/>
    </location>
</feature>
<name>A0A8X8X9W2_SALSN</name>
<protein>
    <recommendedName>
        <fullName evidence="4">Protein EMBRYONIC FLOWER 1</fullName>
    </recommendedName>
</protein>
<dbReference type="PANTHER" id="PTHR35504:SF1">
    <property type="entry name" value="PROTEIN EMBRYONIC FLOWER 1"/>
    <property type="match status" value="1"/>
</dbReference>
<feature type="region of interest" description="Disordered" evidence="1">
    <location>
        <begin position="299"/>
        <end position="328"/>
    </location>
</feature>
<feature type="region of interest" description="Disordered" evidence="1">
    <location>
        <begin position="460"/>
        <end position="495"/>
    </location>
</feature>
<dbReference type="GO" id="GO:0048367">
    <property type="term" value="P:shoot system development"/>
    <property type="evidence" value="ECO:0007669"/>
    <property type="project" value="InterPro"/>
</dbReference>
<feature type="region of interest" description="Disordered" evidence="1">
    <location>
        <begin position="628"/>
        <end position="710"/>
    </location>
</feature>
<reference evidence="2" key="2">
    <citation type="submission" date="2020-08" db="EMBL/GenBank/DDBJ databases">
        <title>Plant Genome Project.</title>
        <authorList>
            <person name="Zhang R.-G."/>
        </authorList>
    </citation>
    <scope>NUCLEOTIDE SEQUENCE</scope>
    <source>
        <strain evidence="2">Huo1</strain>
        <tissue evidence="2">Leaf</tissue>
    </source>
</reference>
<proteinExistence type="predicted"/>
<feature type="region of interest" description="Disordered" evidence="1">
    <location>
        <begin position="102"/>
        <end position="124"/>
    </location>
</feature>
<dbReference type="GO" id="GO:0009910">
    <property type="term" value="P:negative regulation of flower development"/>
    <property type="evidence" value="ECO:0007669"/>
    <property type="project" value="InterPro"/>
</dbReference>
<feature type="compositionally biased region" description="Basic and acidic residues" evidence="1">
    <location>
        <begin position="460"/>
        <end position="473"/>
    </location>
</feature>
<feature type="compositionally biased region" description="Polar residues" evidence="1">
    <location>
        <begin position="317"/>
        <end position="328"/>
    </location>
</feature>
<evidence type="ECO:0000256" key="1">
    <source>
        <dbReference type="SAM" id="MobiDB-lite"/>
    </source>
</evidence>
<feature type="compositionally biased region" description="Basic residues" evidence="1">
    <location>
        <begin position="700"/>
        <end position="710"/>
    </location>
</feature>
<dbReference type="EMBL" id="PNBA02000010">
    <property type="protein sequence ID" value="KAG6409600.1"/>
    <property type="molecule type" value="Genomic_DNA"/>
</dbReference>
<reference evidence="2" key="1">
    <citation type="submission" date="2018-01" db="EMBL/GenBank/DDBJ databases">
        <authorList>
            <person name="Mao J.F."/>
        </authorList>
    </citation>
    <scope>NUCLEOTIDE SEQUENCE</scope>
    <source>
        <strain evidence="2">Huo1</strain>
        <tissue evidence="2">Leaf</tissue>
    </source>
</reference>
<evidence type="ECO:0000313" key="2">
    <source>
        <dbReference type="EMBL" id="KAG6409600.1"/>
    </source>
</evidence>
<dbReference type="PANTHER" id="PTHR35504">
    <property type="entry name" value="PROTEIN EMBRYONIC FLOWER 1"/>
    <property type="match status" value="1"/>
</dbReference>
<accession>A0A8X8X9W2</accession>
<dbReference type="AlphaFoldDB" id="A0A8X8X9W2"/>
<sequence>MGDSDFVDSTSKLGLFVQINSIAIDIRCAMEASEPPKHEHFSIRGFVADMRKKDLKTCYPFAPQGNDVDPVNYQLPPLSVPEFRWWQCSSCVPNAETKTTTKEMAVATTHRRDNTDAEGEDSDQSKINKTLNLCSGDFTCSKGKADIRDIEARNSLHMPEVNLQQVFKRLNNTPVEEPANVSYGRDGPLSALASRRKPKLRSLADILVEERTQTSNIPRTRSASSSGMKVASTEMELVLVPQHQVDVPAGRAEAERKRKISPREDTEPLLSIFPRAFAKRTKGLVLDPKKVKAIDANKKMRHTRRDNERAQMGESLHPNNMPSASLQEQTQKIGAVDPRRSIFGNSNGGGTMELGLSLNSFKDPVGDHNDQSSSRKRRYIPDLNVEIPEMADMEEEQQFTTLSKERSFPLQKTHVNASAFRSYKTGKRITDSGNRDNNAELGASDDIPIEIVELLANNLHERERGNPRRRDTTKTYPSAAALPLPSSINVSNGNMGVQPNKYQRDMTKLRKPECSSIMAGAKSTTWEEMLDSRAQKRPILPSPVSFLDKWRSADAKGKKVVTDVAELREEGNQSGTIPAMQLLSLMEQRVKKSDPSYKVGQPLSPCKHHPPLNGKENLMSFLHFNENGSSSSLRVTQDEARSSKSNEEALGECTLNRNPADFSIPGVGNEFTITAKDLKRGKKTNGLKGKSRLGNVDGRKRGRKPRRKRA</sequence>
<gene>
    <name evidence="2" type="ORF">SASPL_127640</name>
</gene>
<keyword evidence="3" id="KW-1185">Reference proteome</keyword>
<dbReference type="GO" id="GO:0045892">
    <property type="term" value="P:negative regulation of DNA-templated transcription"/>
    <property type="evidence" value="ECO:0007669"/>
    <property type="project" value="InterPro"/>
</dbReference>
<dbReference type="Proteomes" id="UP000298416">
    <property type="component" value="Unassembled WGS sequence"/>
</dbReference>
<feature type="compositionally biased region" description="Basic residues" evidence="1">
    <location>
        <begin position="679"/>
        <end position="691"/>
    </location>
</feature>
<evidence type="ECO:0008006" key="4">
    <source>
        <dbReference type="Google" id="ProtNLM"/>
    </source>
</evidence>
<dbReference type="InterPro" id="IPR034583">
    <property type="entry name" value="EMF1"/>
</dbReference>